<keyword evidence="4" id="KW-1185">Reference proteome</keyword>
<comment type="caution">
    <text evidence="3">The sequence shown here is derived from an EMBL/GenBank/DDBJ whole genome shotgun (WGS) entry which is preliminary data.</text>
</comment>
<feature type="compositionally biased region" description="Polar residues" evidence="1">
    <location>
        <begin position="164"/>
        <end position="175"/>
    </location>
</feature>
<dbReference type="InterPro" id="IPR024752">
    <property type="entry name" value="Myb/SANT-like_dom"/>
</dbReference>
<dbReference type="AlphaFoldDB" id="A0AAW2D2I1"/>
<sequence length="313" mass="35303">MENTYSEPVNEGKKGTKFQWAAEEDDKLVECLLELAGDVKWKAENGFKPSFTAKLEELMEKKLPGCGIKASPHIESRYKTLRKQYRAIADMLGPNASGFGWNDNEKMVVVEKQIFEDWVKGLRNKCFPHFDDLTLVFGKDRASGDRAQHAIDATEELAKGQEHQAPTNEAETRNNAGIGEINGNYSGSPTQIPNQGASSKNLNKKRPRSNDELTETLMETMKDFGKKYEETNGHMATIASCFKIESEEAERRMKVFNELLKIEGLSISERIKAGELLTADTRKCDYFYSLPGDVRYDYVIQVLTDAGVNTLYM</sequence>
<evidence type="ECO:0000256" key="1">
    <source>
        <dbReference type="SAM" id="MobiDB-lite"/>
    </source>
</evidence>
<dbReference type="Proteomes" id="UP001459277">
    <property type="component" value="Unassembled WGS sequence"/>
</dbReference>
<accession>A0AAW2D2I1</accession>
<gene>
    <name evidence="3" type="ORF">SO802_017356</name>
</gene>
<dbReference type="PANTHER" id="PTHR46250:SF18">
    <property type="entry name" value="MYB_SANT-LIKE DOMAIN-CONTAINING PROTEIN"/>
    <property type="match status" value="1"/>
</dbReference>
<proteinExistence type="predicted"/>
<evidence type="ECO:0000259" key="2">
    <source>
        <dbReference type="Pfam" id="PF12776"/>
    </source>
</evidence>
<name>A0AAW2D2I1_9ROSI</name>
<evidence type="ECO:0000313" key="4">
    <source>
        <dbReference type="Proteomes" id="UP001459277"/>
    </source>
</evidence>
<reference evidence="3 4" key="1">
    <citation type="submission" date="2024-01" db="EMBL/GenBank/DDBJ databases">
        <title>A telomere-to-telomere, gap-free genome of sweet tea (Lithocarpus litseifolius).</title>
        <authorList>
            <person name="Zhou J."/>
        </authorList>
    </citation>
    <scope>NUCLEOTIDE SEQUENCE [LARGE SCALE GENOMIC DNA]</scope>
    <source>
        <strain evidence="3">Zhou-2022a</strain>
        <tissue evidence="3">Leaf</tissue>
    </source>
</reference>
<dbReference type="EMBL" id="JAZDWU010000005">
    <property type="protein sequence ID" value="KAL0003575.1"/>
    <property type="molecule type" value="Genomic_DNA"/>
</dbReference>
<feature type="domain" description="Myb/SANT-like" evidence="2">
    <location>
        <begin position="19"/>
        <end position="114"/>
    </location>
</feature>
<organism evidence="3 4">
    <name type="scientific">Lithocarpus litseifolius</name>
    <dbReference type="NCBI Taxonomy" id="425828"/>
    <lineage>
        <taxon>Eukaryota</taxon>
        <taxon>Viridiplantae</taxon>
        <taxon>Streptophyta</taxon>
        <taxon>Embryophyta</taxon>
        <taxon>Tracheophyta</taxon>
        <taxon>Spermatophyta</taxon>
        <taxon>Magnoliopsida</taxon>
        <taxon>eudicotyledons</taxon>
        <taxon>Gunneridae</taxon>
        <taxon>Pentapetalae</taxon>
        <taxon>rosids</taxon>
        <taxon>fabids</taxon>
        <taxon>Fagales</taxon>
        <taxon>Fagaceae</taxon>
        <taxon>Lithocarpus</taxon>
    </lineage>
</organism>
<feature type="compositionally biased region" description="Polar residues" evidence="1">
    <location>
        <begin position="183"/>
        <end position="201"/>
    </location>
</feature>
<feature type="region of interest" description="Disordered" evidence="1">
    <location>
        <begin position="157"/>
        <end position="212"/>
    </location>
</feature>
<dbReference type="PANTHER" id="PTHR46250">
    <property type="entry name" value="MYB/SANT-LIKE DNA-BINDING DOMAIN PROTEIN-RELATED"/>
    <property type="match status" value="1"/>
</dbReference>
<dbReference type="Pfam" id="PF12776">
    <property type="entry name" value="Myb_DNA-bind_3"/>
    <property type="match status" value="1"/>
</dbReference>
<evidence type="ECO:0000313" key="3">
    <source>
        <dbReference type="EMBL" id="KAL0003575.1"/>
    </source>
</evidence>
<protein>
    <recommendedName>
        <fullName evidence="2">Myb/SANT-like domain-containing protein</fullName>
    </recommendedName>
</protein>